<dbReference type="AlphaFoldDB" id="A0A1H5Z7Y2"/>
<evidence type="ECO:0008006" key="3">
    <source>
        <dbReference type="Google" id="ProtNLM"/>
    </source>
</evidence>
<proteinExistence type="predicted"/>
<sequence length="479" mass="54147">MGVGRKLKHWIGDERVDLARSRLHEFAEQSTERHLRLAVTGLSQSGKTIFITSLVHHLLHAHRSGSLPFFEVAASGRVVSSRDLSTASEHPFPLRQALAGLSQDPPQWPESTTGLSEVRLAIRYRRPAGLRRVLGETGTLYLDIIDYPGEWLLDLPLLEMSFEQWCEQQTQLFAGEPRAKVAQGWLAQLGEIDWTAPADPAVLRRLADGFASVLQQLRTGPDGLSLLQPGRAVLPGEYAGSELIELFPLMIDHWPSGEVPAGSYLDLLRSRYDQYCEQIIKPFYSRYFSRFDRQIVLVDCLKTLNRGEACFEDMKAALSAILESFNYGRSGFLRRLFAPRIDKVLFASTKADHVTANQHHNLDRFLELIVEEAQRNIRFDGIETRSLALSSIRSTQAAQAQMDGQVLSCLRGISKENGEEVALFPGEVPTELPGADDWNEERFRFIDFAPRRLPLNDLEAKHHIRLDQVLEYMTGDLFR</sequence>
<reference evidence="1 2" key="1">
    <citation type="submission" date="2016-10" db="EMBL/GenBank/DDBJ databases">
        <authorList>
            <person name="de Groot N.N."/>
        </authorList>
    </citation>
    <scope>NUCLEOTIDE SEQUENCE [LARGE SCALE GENOMIC DNA]</scope>
    <source>
        <strain evidence="1 2">DSM 22012</strain>
    </source>
</reference>
<organism evidence="1 2">
    <name type="scientific">Marinobacterium lutimaris</name>
    <dbReference type="NCBI Taxonomy" id="568106"/>
    <lineage>
        <taxon>Bacteria</taxon>
        <taxon>Pseudomonadati</taxon>
        <taxon>Pseudomonadota</taxon>
        <taxon>Gammaproteobacteria</taxon>
        <taxon>Oceanospirillales</taxon>
        <taxon>Oceanospirillaceae</taxon>
        <taxon>Marinobacterium</taxon>
    </lineage>
</organism>
<keyword evidence="2" id="KW-1185">Reference proteome</keyword>
<dbReference type="Proteomes" id="UP000236745">
    <property type="component" value="Unassembled WGS sequence"/>
</dbReference>
<accession>A0A1H5Z7Y2</accession>
<name>A0A1H5Z7Y2_9GAMM</name>
<dbReference type="PANTHER" id="PTHR38605">
    <property type="entry name" value="ATPASE-RELATED"/>
    <property type="match status" value="1"/>
</dbReference>
<dbReference type="InterPro" id="IPR007413">
    <property type="entry name" value="YcjX-like"/>
</dbReference>
<dbReference type="OrthoDB" id="9777645at2"/>
<protein>
    <recommendedName>
        <fullName evidence="3">YcjX family protein</fullName>
    </recommendedName>
</protein>
<dbReference type="PANTHER" id="PTHR38605:SF1">
    <property type="entry name" value="ATPASE"/>
    <property type="match status" value="1"/>
</dbReference>
<gene>
    <name evidence="1" type="ORF">SAMN05444390_1012059</name>
</gene>
<dbReference type="Pfam" id="PF04317">
    <property type="entry name" value="DUF463"/>
    <property type="match status" value="1"/>
</dbReference>
<evidence type="ECO:0000313" key="1">
    <source>
        <dbReference type="EMBL" id="SEG32461.1"/>
    </source>
</evidence>
<evidence type="ECO:0000313" key="2">
    <source>
        <dbReference type="Proteomes" id="UP000236745"/>
    </source>
</evidence>
<dbReference type="EMBL" id="FNVQ01000001">
    <property type="protein sequence ID" value="SEG32461.1"/>
    <property type="molecule type" value="Genomic_DNA"/>
</dbReference>
<dbReference type="PIRSF" id="PIRSF019381">
    <property type="entry name" value="YcjX"/>
    <property type="match status" value="1"/>
</dbReference>
<dbReference type="RefSeq" id="WP_160115494.1">
    <property type="nucleotide sequence ID" value="NZ_FNVQ01000001.1"/>
</dbReference>